<name>A0ACC1JDW1_9FUNG</name>
<proteinExistence type="predicted"/>
<dbReference type="Proteomes" id="UP001150603">
    <property type="component" value="Unassembled WGS sequence"/>
</dbReference>
<accession>A0ACC1JDW1</accession>
<sequence length="872" mass="93739">MLTNERDGKLSKHGISKGSTITVIGDVAEIDPSACLLFKRKLLIEFHAISAVAGHGQKDFAITSTTGTMVLRTMSMRDRDKWVATIRSAVAKHDGLNSHSGNCVSAETAEANVTHARPTTAFSPRDKSLDHADAEKLPCTNSLDEIGFALEDAEMEHMPAEEPSAMVPMQNNHCLDIRRFQGNSGDWMHQSATVDLASEDDLFLCPYGASVGLAADTMPLREQSAGSAARVPESTTLGFLGSGNSSDKLSLAQLDMPLADADDFDASMFFAEGNSIANMQPAKASQRAVIDLGSVTVPNLYQTPAMPMPVTRNPMGGAQVSSPVLPNPPHYVSPQSSGKPIYGDIFGSFMSPPSMALPYGSNSPQSANPTRLAARSSHPIGQQNYIDDDDEDDEEDDEDVGMGNAGYPYAVTSGLGINKSLGMLEQIKMDTDDNEFLSGNDHAVPMSQSTKPAQLPSVPTTATITALSTTSCDLSLQGWSPFMGNTPPLPVASFNEHAANDTTPTMDSTEVHRSHSGGDSSGKMHEYRYDFDSSRELDEKPVGGFAAKQTPGAMSAALLSTNAQQALGDMRLQKSEANLHISPGNQRVGGHKGSIFKSSTTQTAFDGHYSATGKSASTTQGTQSTIRAKFNDINASKVFASAVGRIGRSRTTAEYRNSSSEANSRRDTEPVVIPQYEHEDQADSEVTRVVKGQVARDAIQRENERDSQERRSGVRRMRRVKSESKVPRLKSIRLRLDGSIVGRQVPSYSEYDDFTPRQSIDVGAIGLPSVAGAGHFAGNKFVPKSPYGCAATVGGQPGGGTLGEDTQRSARSTADVMGEFNEIQSRLKTAEEQKKNEQIKRVFAKEGTDDMRISSIIETRQEIPLALQLQEK</sequence>
<evidence type="ECO:0000313" key="1">
    <source>
        <dbReference type="EMBL" id="KAJ1948445.1"/>
    </source>
</evidence>
<organism evidence="1 2">
    <name type="scientific">Linderina macrospora</name>
    <dbReference type="NCBI Taxonomy" id="4868"/>
    <lineage>
        <taxon>Eukaryota</taxon>
        <taxon>Fungi</taxon>
        <taxon>Fungi incertae sedis</taxon>
        <taxon>Zoopagomycota</taxon>
        <taxon>Kickxellomycotina</taxon>
        <taxon>Kickxellomycetes</taxon>
        <taxon>Kickxellales</taxon>
        <taxon>Kickxellaceae</taxon>
        <taxon>Linderina</taxon>
    </lineage>
</organism>
<reference evidence="1" key="1">
    <citation type="submission" date="2022-07" db="EMBL/GenBank/DDBJ databases">
        <title>Phylogenomic reconstructions and comparative analyses of Kickxellomycotina fungi.</title>
        <authorList>
            <person name="Reynolds N.K."/>
            <person name="Stajich J.E."/>
            <person name="Barry K."/>
            <person name="Grigoriev I.V."/>
            <person name="Crous P."/>
            <person name="Smith M.E."/>
        </authorList>
    </citation>
    <scope>NUCLEOTIDE SEQUENCE</scope>
    <source>
        <strain evidence="1">NRRL 5244</strain>
    </source>
</reference>
<gene>
    <name evidence="1" type="ORF">FBU59_001591</name>
</gene>
<dbReference type="EMBL" id="JANBPW010000733">
    <property type="protein sequence ID" value="KAJ1948445.1"/>
    <property type="molecule type" value="Genomic_DNA"/>
</dbReference>
<evidence type="ECO:0000313" key="2">
    <source>
        <dbReference type="Proteomes" id="UP001150603"/>
    </source>
</evidence>
<comment type="caution">
    <text evidence="1">The sequence shown here is derived from an EMBL/GenBank/DDBJ whole genome shotgun (WGS) entry which is preliminary data.</text>
</comment>
<keyword evidence="2" id="KW-1185">Reference proteome</keyword>
<feature type="non-terminal residue" evidence="1">
    <location>
        <position position="872"/>
    </location>
</feature>
<protein>
    <submittedName>
        <fullName evidence="1">Uncharacterized protein</fullName>
    </submittedName>
</protein>